<organism evidence="1">
    <name type="scientific">marine sediment metagenome</name>
    <dbReference type="NCBI Taxonomy" id="412755"/>
    <lineage>
        <taxon>unclassified sequences</taxon>
        <taxon>metagenomes</taxon>
        <taxon>ecological metagenomes</taxon>
    </lineage>
</organism>
<name>X1BXU2_9ZZZZ</name>
<comment type="caution">
    <text evidence="1">The sequence shown here is derived from an EMBL/GenBank/DDBJ whole genome shotgun (WGS) entry which is preliminary data.</text>
</comment>
<accession>X1BXU2</accession>
<gene>
    <name evidence="1" type="ORF">S01H4_24955</name>
</gene>
<feature type="non-terminal residue" evidence="1">
    <location>
        <position position="1"/>
    </location>
</feature>
<dbReference type="EMBL" id="BART01011810">
    <property type="protein sequence ID" value="GAG88988.1"/>
    <property type="molecule type" value="Genomic_DNA"/>
</dbReference>
<dbReference type="AlphaFoldDB" id="X1BXU2"/>
<evidence type="ECO:0000313" key="1">
    <source>
        <dbReference type="EMBL" id="GAG88988.1"/>
    </source>
</evidence>
<proteinExistence type="predicted"/>
<protein>
    <submittedName>
        <fullName evidence="1">Uncharacterized protein</fullName>
    </submittedName>
</protein>
<sequence length="88" mass="9337">PPTKACDELDGIPKYHVIKFQIIAPSNAANIIFKVIVLGSTISSPIVFATDTPKINGATKLAIEAKNRALLGLIALDDIIVATRLLLS</sequence>
<reference evidence="1" key="1">
    <citation type="journal article" date="2014" name="Front. Microbiol.">
        <title>High frequency of phylogenetically diverse reductive dehalogenase-homologous genes in deep subseafloor sedimentary metagenomes.</title>
        <authorList>
            <person name="Kawai M."/>
            <person name="Futagami T."/>
            <person name="Toyoda A."/>
            <person name="Takaki Y."/>
            <person name="Nishi S."/>
            <person name="Hori S."/>
            <person name="Arai W."/>
            <person name="Tsubouchi T."/>
            <person name="Morono Y."/>
            <person name="Uchiyama I."/>
            <person name="Ito T."/>
            <person name="Fujiyama A."/>
            <person name="Inagaki F."/>
            <person name="Takami H."/>
        </authorList>
    </citation>
    <scope>NUCLEOTIDE SEQUENCE</scope>
    <source>
        <strain evidence="1">Expedition CK06-06</strain>
    </source>
</reference>